<keyword evidence="4" id="KW-0067">ATP-binding</keyword>
<dbReference type="Pfam" id="PF07959">
    <property type="entry name" value="Fucose_pyrophosphorylase"/>
    <property type="match status" value="2"/>
</dbReference>
<feature type="domain" description="GHMP kinase C-terminal" evidence="8">
    <location>
        <begin position="870"/>
        <end position="948"/>
    </location>
</feature>
<evidence type="ECO:0000259" key="7">
    <source>
        <dbReference type="Pfam" id="PF07959"/>
    </source>
</evidence>
<dbReference type="InterPro" id="IPR020568">
    <property type="entry name" value="Ribosomal_Su5_D2-typ_SF"/>
</dbReference>
<evidence type="ECO:0000259" key="8">
    <source>
        <dbReference type="Pfam" id="PF08544"/>
    </source>
</evidence>
<dbReference type="AlphaFoldDB" id="A0A6C2UAH3"/>
<evidence type="ECO:0000256" key="1">
    <source>
        <dbReference type="ARBA" id="ARBA00022679"/>
    </source>
</evidence>
<dbReference type="SUPFAM" id="SSF55060">
    <property type="entry name" value="GHMP Kinase, C-terminal domain"/>
    <property type="match status" value="1"/>
</dbReference>
<reference evidence="9 10" key="1">
    <citation type="submission" date="2019-04" db="EMBL/GenBank/DDBJ databases">
        <authorList>
            <person name="Van Vliet M D."/>
        </authorList>
    </citation>
    <scope>NUCLEOTIDE SEQUENCE [LARGE SCALE GENOMIC DNA]</scope>
    <source>
        <strain evidence="9 10">F1</strain>
    </source>
</reference>
<dbReference type="GO" id="GO:0005524">
    <property type="term" value="F:ATP binding"/>
    <property type="evidence" value="ECO:0007669"/>
    <property type="project" value="UniProtKB-KW"/>
</dbReference>
<evidence type="ECO:0000256" key="2">
    <source>
        <dbReference type="ARBA" id="ARBA00022741"/>
    </source>
</evidence>
<dbReference type="NCBIfam" id="NF009948">
    <property type="entry name" value="PRK13412.1"/>
    <property type="match status" value="1"/>
</dbReference>
<dbReference type="GO" id="GO:0042352">
    <property type="term" value="P:GDP-L-fucose salvage"/>
    <property type="evidence" value="ECO:0007669"/>
    <property type="project" value="TreeGrafter"/>
</dbReference>
<dbReference type="GO" id="GO:0050201">
    <property type="term" value="F:fucokinase activity"/>
    <property type="evidence" value="ECO:0007669"/>
    <property type="project" value="TreeGrafter"/>
</dbReference>
<evidence type="ECO:0000256" key="4">
    <source>
        <dbReference type="ARBA" id="ARBA00022840"/>
    </source>
</evidence>
<sequence>MWVCYRSSMKTHTSFDLLLSLPPNMCGHLADCEPAVAGRAFSTFDPPGQQLGSGGGTAYVLEQAWRNSGSASFAEWLSGSGKLIIHGGGESRRLPPYAAPGKLFIPMPVFRWSLGQRLDQTLLDLAEPTLQRMATAASDNARVMVASGDVLVRLEKELPPIPDADVVFFGLWVKPEEAQNFGVMFCNPDTPEQLVTFLQKPTPDTIREKSRNSAFLIDVGIWLLSERAVDCLMKKSGWDAASQAFGHGVPDTYDLYGSWALNLGSDPVESDPEVGQLTTAVVPLPDAGFYHFGTCNDMIHSIYELQNLVSDQSKLGAVASLAQPNQFVQNCVFEAPLRRQANDHLWVENSYIPSTWKIASKNILTGVPKNDWTLELEEGVCLDFVAVEEQTALRVYGYADAFRGEMGDPATTWINRPVVRWLEQRGITLEQAGIDPATDLQTAPLFPLLDEFAPGFVKWMFAAEPEATDEWKRLWLESPRRSARQLGQQANLRNMYERRNALRKDALPLMAKHAEHSVFYKLDLEATADLYADSPHELPELLDVSSLRNPMIALHDRMFRAAVRRRRGDAGWDVREKEAFAVLRDLIVDRYKAQPVVPDCTLLADQIVWGRCPVRLDFAGGWADTPPYSLEHGGSVLNIAVELNGQPPIQVFARRTEQPVLTIRSIDLGLAETLDTYDDVRAYDQLGSGFTLARAAFALCGFHPDFNGAAFGSLEEQLKALGGGVEISMLAAIPKGSGLGTSSILAATILGVLSDLAGHNWDKVEITQRTLALEQMLTSGGGWQDQVGGVFPGIKLVQTVPGLEQVPVVRWLPGRFFHGAEKARMLLYYTGITRVAHDILGEIVRGIFLNAGARLETVHGIARTAVFCHDAIQRDDFEAFTEAVHRSWTLNRQLDSGTNPDGVQEILDIAGGDLAAAKLLGAGGGGYLYMIANDADAALRIKERLESNPPNAGARFVEFALSETGLQVTRS</sequence>
<dbReference type="InterPro" id="IPR006204">
    <property type="entry name" value="GHMP_kinase_N_dom"/>
</dbReference>
<dbReference type="InterPro" id="IPR029044">
    <property type="entry name" value="Nucleotide-diphossugar_trans"/>
</dbReference>
<evidence type="ECO:0000259" key="6">
    <source>
        <dbReference type="Pfam" id="PF00288"/>
    </source>
</evidence>
<evidence type="ECO:0000313" key="10">
    <source>
        <dbReference type="Proteomes" id="UP000366872"/>
    </source>
</evidence>
<dbReference type="PANTHER" id="PTHR32463">
    <property type="entry name" value="L-FUCOSE KINASE"/>
    <property type="match status" value="1"/>
</dbReference>
<evidence type="ECO:0000256" key="3">
    <source>
        <dbReference type="ARBA" id="ARBA00022777"/>
    </source>
</evidence>
<dbReference type="Gene3D" id="3.30.230.120">
    <property type="match status" value="1"/>
</dbReference>
<organism evidence="9 10">
    <name type="scientific">Pontiella desulfatans</name>
    <dbReference type="NCBI Taxonomy" id="2750659"/>
    <lineage>
        <taxon>Bacteria</taxon>
        <taxon>Pseudomonadati</taxon>
        <taxon>Kiritimatiellota</taxon>
        <taxon>Kiritimatiellia</taxon>
        <taxon>Kiritimatiellales</taxon>
        <taxon>Pontiellaceae</taxon>
        <taxon>Pontiella</taxon>
    </lineage>
</organism>
<evidence type="ECO:0000256" key="5">
    <source>
        <dbReference type="ARBA" id="ARBA00038121"/>
    </source>
</evidence>
<keyword evidence="1" id="KW-0808">Transferase</keyword>
<dbReference type="PRINTS" id="PR00960">
    <property type="entry name" value="LMBPPROTEIN"/>
</dbReference>
<gene>
    <name evidence="9" type="primary">hddA</name>
    <name evidence="9" type="ORF">PDESU_05644</name>
</gene>
<feature type="domain" description="GDP-fucose pyrophosphorylase" evidence="7">
    <location>
        <begin position="280"/>
        <end position="450"/>
    </location>
</feature>
<keyword evidence="10" id="KW-1185">Reference proteome</keyword>
<dbReference type="InterPro" id="IPR001174">
    <property type="entry name" value="HddA/FKP"/>
</dbReference>
<dbReference type="Gene3D" id="3.90.550.10">
    <property type="entry name" value="Spore Coat Polysaccharide Biosynthesis Protein SpsA, Chain A"/>
    <property type="match status" value="1"/>
</dbReference>
<dbReference type="InterPro" id="IPR036554">
    <property type="entry name" value="GHMP_kinase_C_sf"/>
</dbReference>
<accession>A0A6C2UAH3</accession>
<proteinExistence type="inferred from homology"/>
<protein>
    <submittedName>
        <fullName evidence="9">D-glycero-alpha-D-manno-heptose 7-phosphate kinase</fullName>
    </submittedName>
</protein>
<dbReference type="Proteomes" id="UP000366872">
    <property type="component" value="Unassembled WGS sequence"/>
</dbReference>
<evidence type="ECO:0000313" key="9">
    <source>
        <dbReference type="EMBL" id="VGO17050.1"/>
    </source>
</evidence>
<keyword evidence="2" id="KW-0547">Nucleotide-binding</keyword>
<dbReference type="EMBL" id="CAAHFG010000004">
    <property type="protein sequence ID" value="VGO17050.1"/>
    <property type="molecule type" value="Genomic_DNA"/>
</dbReference>
<name>A0A6C2UAH3_PONDE</name>
<comment type="similarity">
    <text evidence="5">Belongs to the GHMP kinase family.</text>
</comment>
<dbReference type="Pfam" id="PF08544">
    <property type="entry name" value="GHMP_kinases_C"/>
    <property type="match status" value="1"/>
</dbReference>
<keyword evidence="3 9" id="KW-0418">Kinase</keyword>
<dbReference type="Pfam" id="PF00288">
    <property type="entry name" value="GHMP_kinases_N"/>
    <property type="match status" value="1"/>
</dbReference>
<dbReference type="InterPro" id="IPR012887">
    <property type="entry name" value="GDP_fucose_pyrophosphorylase"/>
</dbReference>
<dbReference type="InterPro" id="IPR052203">
    <property type="entry name" value="GHMP_Kinase-Related"/>
</dbReference>
<dbReference type="PANTHER" id="PTHR32463:SF0">
    <property type="entry name" value="L-FUCOSE KINASE"/>
    <property type="match status" value="1"/>
</dbReference>
<dbReference type="InterPro" id="IPR013750">
    <property type="entry name" value="GHMP_kinase_C_dom"/>
</dbReference>
<feature type="domain" description="GHMP kinase N-terminal" evidence="6">
    <location>
        <begin position="714"/>
        <end position="788"/>
    </location>
</feature>
<feature type="domain" description="GDP-fucose pyrophosphorylase" evidence="7">
    <location>
        <begin position="83"/>
        <end position="234"/>
    </location>
</feature>
<dbReference type="SUPFAM" id="SSF54211">
    <property type="entry name" value="Ribosomal protein S5 domain 2-like"/>
    <property type="match status" value="1"/>
</dbReference>